<protein>
    <submittedName>
        <fullName evidence="2">MBL fold metallo-hydrolase</fullName>
    </submittedName>
</protein>
<gene>
    <name evidence="2" type="ORF">IAC96_02850</name>
</gene>
<dbReference type="InterPro" id="IPR036866">
    <property type="entry name" value="RibonucZ/Hydroxyglut_hydro"/>
</dbReference>
<dbReference type="InterPro" id="IPR052533">
    <property type="entry name" value="WalJ/YycJ-like"/>
</dbReference>
<evidence type="ECO:0000313" key="2">
    <source>
        <dbReference type="EMBL" id="HIR87867.1"/>
    </source>
</evidence>
<dbReference type="Gene3D" id="3.60.15.10">
    <property type="entry name" value="Ribonuclease Z/Hydroxyacylglutathione hydrolase-like"/>
    <property type="match status" value="1"/>
</dbReference>
<sequence length="265" mass="29682">MRFVNIASGSSGNCTYIGTEQSHILIDAGISCKRITDNLKKLDLKPSDLDGIFITHEHSDHIQGIRVLSKKFGIPLYGTKETLQAIAQLDKKGEIDSDLYRPILPDETVQAGDMEVLAFSNSHDAANPVAYRVQSNMSSVGVVTDLGDYNDYTVQHLLNLDAILLEANHDVRMLEMGSYPYYLKRRIFGKYGHLSNECAGQLLNEVLHDNLKYIMLGHLSQENNYEALAYETVCCEIDTADTKYHSSDFPIHVAQRNQMSPVIQI</sequence>
<dbReference type="AlphaFoldDB" id="A0A9D1ECJ2"/>
<evidence type="ECO:0000313" key="3">
    <source>
        <dbReference type="Proteomes" id="UP000824201"/>
    </source>
</evidence>
<evidence type="ECO:0000259" key="1">
    <source>
        <dbReference type="SMART" id="SM00849"/>
    </source>
</evidence>
<comment type="caution">
    <text evidence="2">The sequence shown here is derived from an EMBL/GenBank/DDBJ whole genome shotgun (WGS) entry which is preliminary data.</text>
</comment>
<dbReference type="Proteomes" id="UP000824201">
    <property type="component" value="Unassembled WGS sequence"/>
</dbReference>
<dbReference type="SMART" id="SM00849">
    <property type="entry name" value="Lactamase_B"/>
    <property type="match status" value="1"/>
</dbReference>
<dbReference type="SUPFAM" id="SSF56281">
    <property type="entry name" value="Metallo-hydrolase/oxidoreductase"/>
    <property type="match status" value="1"/>
</dbReference>
<proteinExistence type="predicted"/>
<organism evidence="2 3">
    <name type="scientific">Candidatus Fimimorpha faecalis</name>
    <dbReference type="NCBI Taxonomy" id="2840824"/>
    <lineage>
        <taxon>Bacteria</taxon>
        <taxon>Bacillati</taxon>
        <taxon>Bacillota</taxon>
        <taxon>Clostridia</taxon>
        <taxon>Eubacteriales</taxon>
        <taxon>Candidatus Fimimorpha</taxon>
    </lineage>
</organism>
<dbReference type="PANTHER" id="PTHR47619">
    <property type="entry name" value="METALLO-HYDROLASE YYCJ-RELATED"/>
    <property type="match status" value="1"/>
</dbReference>
<accession>A0A9D1ECJ2</accession>
<dbReference type="EMBL" id="DVHN01000033">
    <property type="protein sequence ID" value="HIR87867.1"/>
    <property type="molecule type" value="Genomic_DNA"/>
</dbReference>
<dbReference type="InterPro" id="IPR001279">
    <property type="entry name" value="Metallo-B-lactamas"/>
</dbReference>
<name>A0A9D1ECJ2_9FIRM</name>
<dbReference type="PANTHER" id="PTHR47619:SF1">
    <property type="entry name" value="EXODEOXYRIBONUCLEASE WALJ"/>
    <property type="match status" value="1"/>
</dbReference>
<dbReference type="Pfam" id="PF12706">
    <property type="entry name" value="Lactamase_B_2"/>
    <property type="match status" value="1"/>
</dbReference>
<feature type="domain" description="Metallo-beta-lactamase" evidence="1">
    <location>
        <begin position="11"/>
        <end position="218"/>
    </location>
</feature>
<reference evidence="2" key="2">
    <citation type="journal article" date="2021" name="PeerJ">
        <title>Extensive microbial diversity within the chicken gut microbiome revealed by metagenomics and culture.</title>
        <authorList>
            <person name="Gilroy R."/>
            <person name="Ravi A."/>
            <person name="Getino M."/>
            <person name="Pursley I."/>
            <person name="Horton D.L."/>
            <person name="Alikhan N.F."/>
            <person name="Baker D."/>
            <person name="Gharbi K."/>
            <person name="Hall N."/>
            <person name="Watson M."/>
            <person name="Adriaenssens E.M."/>
            <person name="Foster-Nyarko E."/>
            <person name="Jarju S."/>
            <person name="Secka A."/>
            <person name="Antonio M."/>
            <person name="Oren A."/>
            <person name="Chaudhuri R.R."/>
            <person name="La Ragione R."/>
            <person name="Hildebrand F."/>
            <person name="Pallen M.J."/>
        </authorList>
    </citation>
    <scope>NUCLEOTIDE SEQUENCE</scope>
    <source>
        <strain evidence="2">ChiW13-3771</strain>
    </source>
</reference>
<reference evidence="2" key="1">
    <citation type="submission" date="2020-10" db="EMBL/GenBank/DDBJ databases">
        <authorList>
            <person name="Gilroy R."/>
        </authorList>
    </citation>
    <scope>NUCLEOTIDE SEQUENCE</scope>
    <source>
        <strain evidence="2">ChiW13-3771</strain>
    </source>
</reference>